<name>A0ABQ1YUV8_9BACT</name>
<dbReference type="Proteomes" id="UP000600214">
    <property type="component" value="Unassembled WGS sequence"/>
</dbReference>
<gene>
    <name evidence="1" type="ORF">GCM10007423_32350</name>
</gene>
<evidence type="ECO:0000313" key="1">
    <source>
        <dbReference type="EMBL" id="GGH38561.1"/>
    </source>
</evidence>
<organism evidence="1 2">
    <name type="scientific">Dyadobacter endophyticus</name>
    <dbReference type="NCBI Taxonomy" id="1749036"/>
    <lineage>
        <taxon>Bacteria</taxon>
        <taxon>Pseudomonadati</taxon>
        <taxon>Bacteroidota</taxon>
        <taxon>Cytophagia</taxon>
        <taxon>Cytophagales</taxon>
        <taxon>Spirosomataceae</taxon>
        <taxon>Dyadobacter</taxon>
    </lineage>
</organism>
<dbReference type="EMBL" id="BMIA01000002">
    <property type="protein sequence ID" value="GGH38561.1"/>
    <property type="molecule type" value="Genomic_DNA"/>
</dbReference>
<evidence type="ECO:0000313" key="2">
    <source>
        <dbReference type="Proteomes" id="UP000600214"/>
    </source>
</evidence>
<sequence length="56" mass="6278">MVCKLGLQTNFTDHEKTFSIVTAGDVVAGRKRGGAVAERDCPLGYDNNRQWEQHEK</sequence>
<accession>A0ABQ1YUV8</accession>
<proteinExistence type="predicted"/>
<protein>
    <submittedName>
        <fullName evidence="1">Uncharacterized protein</fullName>
    </submittedName>
</protein>
<keyword evidence="2" id="KW-1185">Reference proteome</keyword>
<reference evidence="2" key="1">
    <citation type="journal article" date="2019" name="Int. J. Syst. Evol. Microbiol.">
        <title>The Global Catalogue of Microorganisms (GCM) 10K type strain sequencing project: providing services to taxonomists for standard genome sequencing and annotation.</title>
        <authorList>
            <consortium name="The Broad Institute Genomics Platform"/>
            <consortium name="The Broad Institute Genome Sequencing Center for Infectious Disease"/>
            <person name="Wu L."/>
            <person name="Ma J."/>
        </authorList>
    </citation>
    <scope>NUCLEOTIDE SEQUENCE [LARGE SCALE GENOMIC DNA]</scope>
    <source>
        <strain evidence="2">CGMCC 1.15288</strain>
    </source>
</reference>
<comment type="caution">
    <text evidence="1">The sequence shown here is derived from an EMBL/GenBank/DDBJ whole genome shotgun (WGS) entry which is preliminary data.</text>
</comment>